<evidence type="ECO:0000256" key="6">
    <source>
        <dbReference type="ARBA" id="ARBA00049417"/>
    </source>
</evidence>
<keyword evidence="9" id="KW-1185">Reference proteome</keyword>
<keyword evidence="3" id="KW-0547">Nucleotide-binding</keyword>
<evidence type="ECO:0000256" key="5">
    <source>
        <dbReference type="ARBA" id="ARBA00023004"/>
    </source>
</evidence>
<evidence type="ECO:0000256" key="1">
    <source>
        <dbReference type="ARBA" id="ARBA00012506"/>
    </source>
</evidence>
<dbReference type="GO" id="GO:0008803">
    <property type="term" value="F:bis(5'-nucleosyl)-tetraphosphatase (symmetrical) activity"/>
    <property type="evidence" value="ECO:0007669"/>
    <property type="project" value="UniProtKB-EC"/>
</dbReference>
<keyword evidence="2" id="KW-0479">Metal-binding</keyword>
<dbReference type="RefSeq" id="WP_153724658.1">
    <property type="nucleotide sequence ID" value="NZ_CP045875.1"/>
</dbReference>
<dbReference type="AlphaFoldDB" id="A0A5Q2MXH9"/>
<dbReference type="SUPFAM" id="SSF109604">
    <property type="entry name" value="HD-domain/PDEase-like"/>
    <property type="match status" value="1"/>
</dbReference>
<dbReference type="InterPro" id="IPR005249">
    <property type="entry name" value="YqeK"/>
</dbReference>
<dbReference type="SMART" id="SM00471">
    <property type="entry name" value="HDc"/>
    <property type="match status" value="1"/>
</dbReference>
<protein>
    <recommendedName>
        <fullName evidence="1">bis(5'-nucleosyl)-tetraphosphatase (symmetrical)</fullName>
        <ecNumber evidence="1">3.6.1.41</ecNumber>
    </recommendedName>
</protein>
<dbReference type="GO" id="GO:0000166">
    <property type="term" value="F:nucleotide binding"/>
    <property type="evidence" value="ECO:0007669"/>
    <property type="project" value="UniProtKB-KW"/>
</dbReference>
<feature type="domain" description="HD/PDEase" evidence="7">
    <location>
        <begin position="18"/>
        <end position="147"/>
    </location>
</feature>
<dbReference type="PANTHER" id="PTHR35795">
    <property type="entry name" value="SLR1885 PROTEIN"/>
    <property type="match status" value="1"/>
</dbReference>
<keyword evidence="5" id="KW-0408">Iron</keyword>
<accession>A0A5Q2MXH9</accession>
<dbReference type="Pfam" id="PF01966">
    <property type="entry name" value="HD"/>
    <property type="match status" value="1"/>
</dbReference>
<dbReference type="InterPro" id="IPR003607">
    <property type="entry name" value="HD/PDEase_dom"/>
</dbReference>
<dbReference type="EC" id="3.6.1.41" evidence="1"/>
<comment type="catalytic activity">
    <reaction evidence="6">
        <text>P(1),P(4)-bis(5'-adenosyl) tetraphosphate + H2O = 2 ADP + 2 H(+)</text>
        <dbReference type="Rhea" id="RHEA:24252"/>
        <dbReference type="ChEBI" id="CHEBI:15377"/>
        <dbReference type="ChEBI" id="CHEBI:15378"/>
        <dbReference type="ChEBI" id="CHEBI:58141"/>
        <dbReference type="ChEBI" id="CHEBI:456216"/>
        <dbReference type="EC" id="3.6.1.41"/>
    </reaction>
</comment>
<dbReference type="PANTHER" id="PTHR35795:SF1">
    <property type="entry name" value="BIS(5'-NUCLEOSYL)-TETRAPHOSPHATASE, SYMMETRICAL"/>
    <property type="match status" value="1"/>
</dbReference>
<proteinExistence type="predicted"/>
<dbReference type="Gene3D" id="1.10.3210.10">
    <property type="entry name" value="Hypothetical protein af1432"/>
    <property type="match status" value="1"/>
</dbReference>
<evidence type="ECO:0000256" key="3">
    <source>
        <dbReference type="ARBA" id="ARBA00022741"/>
    </source>
</evidence>
<dbReference type="InterPro" id="IPR006674">
    <property type="entry name" value="HD_domain"/>
</dbReference>
<name>A0A5Q2MXH9_9FIRM</name>
<organism evidence="8 9">
    <name type="scientific">Heliorestis convoluta</name>
    <dbReference type="NCBI Taxonomy" id="356322"/>
    <lineage>
        <taxon>Bacteria</taxon>
        <taxon>Bacillati</taxon>
        <taxon>Bacillota</taxon>
        <taxon>Clostridia</taxon>
        <taxon>Eubacteriales</taxon>
        <taxon>Heliobacteriaceae</taxon>
        <taxon>Heliorestis</taxon>
    </lineage>
</organism>
<dbReference type="GO" id="GO:0046872">
    <property type="term" value="F:metal ion binding"/>
    <property type="evidence" value="ECO:0007669"/>
    <property type="project" value="UniProtKB-KW"/>
</dbReference>
<evidence type="ECO:0000313" key="8">
    <source>
        <dbReference type="EMBL" id="QGG47237.1"/>
    </source>
</evidence>
<evidence type="ECO:0000256" key="2">
    <source>
        <dbReference type="ARBA" id="ARBA00022723"/>
    </source>
</evidence>
<keyword evidence="4" id="KW-0378">Hydrolase</keyword>
<evidence type="ECO:0000256" key="4">
    <source>
        <dbReference type="ARBA" id="ARBA00022801"/>
    </source>
</evidence>
<dbReference type="NCBIfam" id="TIGR00488">
    <property type="entry name" value="bis(5'-nucleosyl)-tetraphosphatase (symmetrical) YqeK"/>
    <property type="match status" value="1"/>
</dbReference>
<dbReference type="Proteomes" id="UP000366051">
    <property type="component" value="Chromosome"/>
</dbReference>
<sequence>MDWTRLSDQIQKDIEKNMSSKRFQHTLAVMECAKAIASHWGIAPMKAAVAALLHDVAREWPLEKQCLYYEKANIDGFSFCAQEVPALLHGPAGSQWASDNYDIVDKDVLDAISFHTLGHPKMGDLAKIIYLSDKIEVNRTYNGVEEIRKWVEKSIDKALLLSLDQTIVYVVQKGHCLHPLTVETRNLFLHKLQ</sequence>
<dbReference type="KEGG" id="hcv:FTV88_1090"/>
<evidence type="ECO:0000313" key="9">
    <source>
        <dbReference type="Proteomes" id="UP000366051"/>
    </source>
</evidence>
<gene>
    <name evidence="8" type="ORF">FTV88_1090</name>
</gene>
<evidence type="ECO:0000259" key="7">
    <source>
        <dbReference type="SMART" id="SM00471"/>
    </source>
</evidence>
<dbReference type="InterPro" id="IPR051094">
    <property type="entry name" value="Diverse_Catalytic_Enzymes"/>
</dbReference>
<reference evidence="9" key="1">
    <citation type="submission" date="2019-11" db="EMBL/GenBank/DDBJ databases">
        <title>Genome sequence of Heliorestis convoluta strain HH, an alkaliphilic and minimalistic phototrophic bacterium from a soda lake in Egypt.</title>
        <authorList>
            <person name="Dewey E.D."/>
            <person name="Stokes L.M."/>
            <person name="Burchell B.M."/>
            <person name="Shaffer K.N."/>
            <person name="Huntington A.M."/>
            <person name="Baker J.M."/>
            <person name="Nadendla S."/>
            <person name="Giglio M.G."/>
            <person name="Touchman J.W."/>
            <person name="Blankenship R.E."/>
            <person name="Madigan M.T."/>
            <person name="Sattley W.M."/>
        </authorList>
    </citation>
    <scope>NUCLEOTIDE SEQUENCE [LARGE SCALE GENOMIC DNA]</scope>
    <source>
        <strain evidence="9">HH</strain>
    </source>
</reference>
<dbReference type="OrthoDB" id="5295945at2"/>
<dbReference type="CDD" id="cd00077">
    <property type="entry name" value="HDc"/>
    <property type="match status" value="1"/>
</dbReference>
<dbReference type="EMBL" id="CP045875">
    <property type="protein sequence ID" value="QGG47237.1"/>
    <property type="molecule type" value="Genomic_DNA"/>
</dbReference>